<comment type="caution">
    <text evidence="1">The sequence shown here is derived from an EMBL/GenBank/DDBJ whole genome shotgun (WGS) entry which is preliminary data.</text>
</comment>
<gene>
    <name evidence="1" type="ORF">D5086_012357</name>
</gene>
<keyword evidence="2" id="KW-1185">Reference proteome</keyword>
<dbReference type="Proteomes" id="UP000309997">
    <property type="component" value="Unassembled WGS sequence"/>
</dbReference>
<dbReference type="EMBL" id="RCHU02000006">
    <property type="protein sequence ID" value="KAL3585490.1"/>
    <property type="molecule type" value="Genomic_DNA"/>
</dbReference>
<evidence type="ECO:0000313" key="1">
    <source>
        <dbReference type="EMBL" id="KAL3585490.1"/>
    </source>
</evidence>
<evidence type="ECO:0000313" key="2">
    <source>
        <dbReference type="Proteomes" id="UP000309997"/>
    </source>
</evidence>
<proteinExistence type="predicted"/>
<name>A0ACC4C204_POPAL</name>
<protein>
    <submittedName>
        <fullName evidence="1">Uncharacterized protein</fullName>
    </submittedName>
</protein>
<reference evidence="1 2" key="1">
    <citation type="journal article" date="2024" name="Plant Biotechnol. J.">
        <title>Genome and CRISPR/Cas9 system of a widespread forest tree (Populus alba) in the world.</title>
        <authorList>
            <person name="Liu Y.J."/>
            <person name="Jiang P.F."/>
            <person name="Han X.M."/>
            <person name="Li X.Y."/>
            <person name="Wang H.M."/>
            <person name="Wang Y.J."/>
            <person name="Wang X.X."/>
            <person name="Zeng Q.Y."/>
        </authorList>
    </citation>
    <scope>NUCLEOTIDE SEQUENCE [LARGE SCALE GENOMIC DNA]</scope>
    <source>
        <strain evidence="2">cv. PAL-ZL1</strain>
    </source>
</reference>
<sequence length="113" mass="12857">MTALTSSPSNPRPPYQVSAYAETTGPNMLCYRVQFIYKEARNTRTLSKTKTTEIKLSWQGTIQLPLPKPANLKHPGIELPKATTLTNWNEREHTITTEEHARTTKPTEKSFEI</sequence>
<organism evidence="1 2">
    <name type="scientific">Populus alba</name>
    <name type="common">White poplar</name>
    <dbReference type="NCBI Taxonomy" id="43335"/>
    <lineage>
        <taxon>Eukaryota</taxon>
        <taxon>Viridiplantae</taxon>
        <taxon>Streptophyta</taxon>
        <taxon>Embryophyta</taxon>
        <taxon>Tracheophyta</taxon>
        <taxon>Spermatophyta</taxon>
        <taxon>Magnoliopsida</taxon>
        <taxon>eudicotyledons</taxon>
        <taxon>Gunneridae</taxon>
        <taxon>Pentapetalae</taxon>
        <taxon>rosids</taxon>
        <taxon>fabids</taxon>
        <taxon>Malpighiales</taxon>
        <taxon>Salicaceae</taxon>
        <taxon>Saliceae</taxon>
        <taxon>Populus</taxon>
    </lineage>
</organism>
<accession>A0ACC4C204</accession>